<feature type="region of interest" description="Disordered" evidence="3">
    <location>
        <begin position="59"/>
        <end position="80"/>
    </location>
</feature>
<evidence type="ECO:0000256" key="3">
    <source>
        <dbReference type="SAM" id="MobiDB-lite"/>
    </source>
</evidence>
<feature type="compositionally biased region" description="Basic and acidic residues" evidence="3">
    <location>
        <begin position="170"/>
        <end position="181"/>
    </location>
</feature>
<name>A0AAV2YZ80_9STRA</name>
<dbReference type="InterPro" id="IPR039845">
    <property type="entry name" value="FAM192A"/>
</dbReference>
<evidence type="ECO:0000256" key="2">
    <source>
        <dbReference type="ARBA" id="ARBA00023242"/>
    </source>
</evidence>
<feature type="compositionally biased region" description="Basic and acidic residues" evidence="3">
    <location>
        <begin position="137"/>
        <end position="152"/>
    </location>
</feature>
<evidence type="ECO:0000313" key="6">
    <source>
        <dbReference type="Proteomes" id="UP001146120"/>
    </source>
</evidence>
<feature type="region of interest" description="Disordered" evidence="3">
    <location>
        <begin position="114"/>
        <end position="195"/>
    </location>
</feature>
<reference evidence="5" key="2">
    <citation type="journal article" date="2023" name="Microbiol Resour">
        <title>Decontamination and Annotation of the Draft Genome Sequence of the Oomycete Lagenidium giganteum ARSEF 373.</title>
        <authorList>
            <person name="Morgan W.R."/>
            <person name="Tartar A."/>
        </authorList>
    </citation>
    <scope>NUCLEOTIDE SEQUENCE</scope>
    <source>
        <strain evidence="5">ARSEF 373</strain>
    </source>
</reference>
<protein>
    <recommendedName>
        <fullName evidence="4">FAM192A/Fyv6 N-terminal domain-containing protein</fullName>
    </recommendedName>
</protein>
<dbReference type="InterPro" id="IPR019331">
    <property type="entry name" value="FAM192A/Fyv6_N"/>
</dbReference>
<dbReference type="Pfam" id="PF10187">
    <property type="entry name" value="FAM192A_Fyv6_N"/>
    <property type="match status" value="1"/>
</dbReference>
<comment type="subcellular location">
    <subcellularLocation>
        <location evidence="1">Nucleus</location>
    </subcellularLocation>
</comment>
<comment type="caution">
    <text evidence="5">The sequence shown here is derived from an EMBL/GenBank/DDBJ whole genome shotgun (WGS) entry which is preliminary data.</text>
</comment>
<reference evidence="5" key="1">
    <citation type="submission" date="2022-11" db="EMBL/GenBank/DDBJ databases">
        <authorList>
            <person name="Morgan W.R."/>
            <person name="Tartar A."/>
        </authorList>
    </citation>
    <scope>NUCLEOTIDE SEQUENCE</scope>
    <source>
        <strain evidence="5">ARSEF 373</strain>
    </source>
</reference>
<feature type="compositionally biased region" description="Polar residues" evidence="3">
    <location>
        <begin position="120"/>
        <end position="130"/>
    </location>
</feature>
<organism evidence="5 6">
    <name type="scientific">Lagenidium giganteum</name>
    <dbReference type="NCBI Taxonomy" id="4803"/>
    <lineage>
        <taxon>Eukaryota</taxon>
        <taxon>Sar</taxon>
        <taxon>Stramenopiles</taxon>
        <taxon>Oomycota</taxon>
        <taxon>Peronosporomycetes</taxon>
        <taxon>Pythiales</taxon>
        <taxon>Pythiaceae</taxon>
    </lineage>
</organism>
<dbReference type="GO" id="GO:0005634">
    <property type="term" value="C:nucleus"/>
    <property type="evidence" value="ECO:0007669"/>
    <property type="project" value="UniProtKB-SubCell"/>
</dbReference>
<dbReference type="AlphaFoldDB" id="A0AAV2YZ80"/>
<keyword evidence="2" id="KW-0539">Nucleus</keyword>
<evidence type="ECO:0000313" key="5">
    <source>
        <dbReference type="EMBL" id="DAZ99385.1"/>
    </source>
</evidence>
<feature type="compositionally biased region" description="Basic and acidic residues" evidence="3">
    <location>
        <begin position="59"/>
        <end position="70"/>
    </location>
</feature>
<evidence type="ECO:0000259" key="4">
    <source>
        <dbReference type="Pfam" id="PF10187"/>
    </source>
</evidence>
<keyword evidence="6" id="KW-1185">Reference proteome</keyword>
<evidence type="ECO:0000256" key="1">
    <source>
        <dbReference type="ARBA" id="ARBA00004123"/>
    </source>
</evidence>
<dbReference type="PANTHER" id="PTHR13495">
    <property type="entry name" value="NEFA-INTERACTING NUCLEAR PROTEIN NIP30"/>
    <property type="match status" value="1"/>
</dbReference>
<proteinExistence type="predicted"/>
<feature type="domain" description="FAM192A/Fyv6 N-terminal" evidence="4">
    <location>
        <begin position="13"/>
        <end position="112"/>
    </location>
</feature>
<accession>A0AAV2YZ80</accession>
<dbReference type="PANTHER" id="PTHR13495:SF0">
    <property type="entry name" value="PSME3-INTERACTING PROTEIN"/>
    <property type="match status" value="1"/>
</dbReference>
<dbReference type="EMBL" id="DAKRPA010000084">
    <property type="protein sequence ID" value="DAZ99385.1"/>
    <property type="molecule type" value="Genomic_DNA"/>
</dbReference>
<sequence>MSTNKRSGAIAGFVSTAVLTSSDGLFGDNVEEERITDAPAPREVAADYKPLYERLQEMKDKKDSEWKEKNNPFAPPKALDDEEIEFIRGLEEHQAASVQRKNAQHEQDLAQFLLARDATQKQSNSSNQPATIAAPKVPDDLKNKLRKEKDAIKPMVVVKVKRKAKSTDGAAEKKVKTDKQSKSTKPAAAAPAAAAKPVVAASALGLVAYGSDSDDSDSADDKGA</sequence>
<dbReference type="Proteomes" id="UP001146120">
    <property type="component" value="Unassembled WGS sequence"/>
</dbReference>
<gene>
    <name evidence="5" type="ORF">N0F65_005287</name>
</gene>
<feature type="compositionally biased region" description="Low complexity" evidence="3">
    <location>
        <begin position="183"/>
        <end position="195"/>
    </location>
</feature>